<protein>
    <submittedName>
        <fullName evidence="3">Inositol phosphatase-domain-containing protein</fullName>
    </submittedName>
</protein>
<dbReference type="PANTHER" id="PTHR45662">
    <property type="entry name" value="PHOSPHATIDYLINOSITIDE PHOSPHATASE SAC1"/>
    <property type="match status" value="1"/>
</dbReference>
<gene>
    <name evidence="3" type="ORF">JVT61DRAFT_2190</name>
</gene>
<feature type="domain" description="SAC" evidence="1">
    <location>
        <begin position="1"/>
        <end position="118"/>
    </location>
</feature>
<evidence type="ECO:0000313" key="3">
    <source>
        <dbReference type="EMBL" id="KAG6376215.1"/>
    </source>
</evidence>
<evidence type="ECO:0000313" key="4">
    <source>
        <dbReference type="Proteomes" id="UP000683000"/>
    </source>
</evidence>
<dbReference type="InterPro" id="IPR002013">
    <property type="entry name" value="SAC_dom"/>
</dbReference>
<keyword evidence="4" id="KW-1185">Reference proteome</keyword>
<dbReference type="Pfam" id="PF12456">
    <property type="entry name" value="hSac2"/>
    <property type="match status" value="1"/>
</dbReference>
<feature type="domain" description="HSac2" evidence="2">
    <location>
        <begin position="157"/>
        <end position="315"/>
    </location>
</feature>
<sequence>MLTDYHVNVRYFWISDHMLLAKQKGVFRVNCIDCLDRTNVVQSAFARHVLGMQLEAVGLTIEPHNGRSGMDTAFNDGLCRSVIHRASALTGDIGQTGKRDLGGLLNDGVNSLARMYSATFGDWFSQAIIDFMLGYRTNSVFSEFLLKLQSTDPQELIRLSRIRAEAIATSVSRVLDEGEPLLAGWTLIAPEHVNMKISDRFEEKVLLLSARALYIVSYDYTLEKVKLYTRVPLGMITRITKGAYILSPLEEASRDPTQNAGFIVTWLNTDLVSSRMTSYSYRNCPVDVSKSDSAHVEVHNKMASGSAKSVGNRLLGMVHIRATSKSATLGDRVGSKDTSFAAFKALPMGSTHVRNASRYEEPADDLASATSCKEAVDLIVNAIQRACEDIGSASGNNFIFEEDIVSVSEAQRTTSIYAKMEYGVKRLLWLGG</sequence>
<comment type="caution">
    <text evidence="3">The sequence shown here is derived from an EMBL/GenBank/DDBJ whole genome shotgun (WGS) entry which is preliminary data.</text>
</comment>
<proteinExistence type="predicted"/>
<dbReference type="GO" id="GO:0005783">
    <property type="term" value="C:endoplasmic reticulum"/>
    <property type="evidence" value="ECO:0007669"/>
    <property type="project" value="TreeGrafter"/>
</dbReference>
<dbReference type="Proteomes" id="UP000683000">
    <property type="component" value="Unassembled WGS sequence"/>
</dbReference>
<dbReference type="GO" id="GO:0046856">
    <property type="term" value="P:phosphatidylinositol dephosphorylation"/>
    <property type="evidence" value="ECO:0007669"/>
    <property type="project" value="TreeGrafter"/>
</dbReference>
<name>A0A8I2YQI7_9AGAM</name>
<dbReference type="AlphaFoldDB" id="A0A8I2YQI7"/>
<dbReference type="InterPro" id="IPR034753">
    <property type="entry name" value="hSac2"/>
</dbReference>
<dbReference type="GO" id="GO:0043812">
    <property type="term" value="F:phosphatidylinositol-4-phosphate phosphatase activity"/>
    <property type="evidence" value="ECO:0007669"/>
    <property type="project" value="TreeGrafter"/>
</dbReference>
<evidence type="ECO:0000259" key="2">
    <source>
        <dbReference type="PROSITE" id="PS51791"/>
    </source>
</evidence>
<accession>A0A8I2YQI7</accession>
<dbReference type="PANTHER" id="PTHR45662:SF7">
    <property type="entry name" value="SACI DOMAIN PROTEIN (AFU_ORTHOLOGUE AFUA_1G15890)"/>
    <property type="match status" value="1"/>
</dbReference>
<evidence type="ECO:0000259" key="1">
    <source>
        <dbReference type="PROSITE" id="PS50275"/>
    </source>
</evidence>
<dbReference type="InterPro" id="IPR022158">
    <property type="entry name" value="Inositol_phosphatase"/>
</dbReference>
<dbReference type="OrthoDB" id="405996at2759"/>
<dbReference type="PROSITE" id="PS51791">
    <property type="entry name" value="HSAC2"/>
    <property type="match status" value="1"/>
</dbReference>
<dbReference type="EMBL" id="JAGFBS010000012">
    <property type="protein sequence ID" value="KAG6376215.1"/>
    <property type="molecule type" value="Genomic_DNA"/>
</dbReference>
<organism evidence="3 4">
    <name type="scientific">Boletus reticuloceps</name>
    <dbReference type="NCBI Taxonomy" id="495285"/>
    <lineage>
        <taxon>Eukaryota</taxon>
        <taxon>Fungi</taxon>
        <taxon>Dikarya</taxon>
        <taxon>Basidiomycota</taxon>
        <taxon>Agaricomycotina</taxon>
        <taxon>Agaricomycetes</taxon>
        <taxon>Agaricomycetidae</taxon>
        <taxon>Boletales</taxon>
        <taxon>Boletineae</taxon>
        <taxon>Boletaceae</taxon>
        <taxon>Boletoideae</taxon>
        <taxon>Boletus</taxon>
    </lineage>
</organism>
<dbReference type="PROSITE" id="PS50275">
    <property type="entry name" value="SAC"/>
    <property type="match status" value="1"/>
</dbReference>
<reference evidence="3" key="1">
    <citation type="submission" date="2021-03" db="EMBL/GenBank/DDBJ databases">
        <title>Evolutionary innovations through gain and loss of genes in the ectomycorrhizal Boletales.</title>
        <authorList>
            <person name="Wu G."/>
            <person name="Miyauchi S."/>
            <person name="Morin E."/>
            <person name="Yang Z.-L."/>
            <person name="Xu J."/>
            <person name="Martin F.M."/>
        </authorList>
    </citation>
    <scope>NUCLEOTIDE SEQUENCE</scope>
    <source>
        <strain evidence="3">BR01</strain>
    </source>
</reference>